<proteinExistence type="predicted"/>
<dbReference type="Pfam" id="PF23559">
    <property type="entry name" value="WHD_DRP"/>
    <property type="match status" value="1"/>
</dbReference>
<evidence type="ECO:0000256" key="2">
    <source>
        <dbReference type="ARBA" id="ARBA00022737"/>
    </source>
</evidence>
<gene>
    <name evidence="10" type="ORF">I3842_16G065200</name>
</gene>
<dbReference type="InterPro" id="IPR056789">
    <property type="entry name" value="LRR_R13L1-DRL21"/>
</dbReference>
<organism evidence="10 11">
    <name type="scientific">Carya illinoinensis</name>
    <name type="common">Pecan</name>
    <dbReference type="NCBI Taxonomy" id="32201"/>
    <lineage>
        <taxon>Eukaryota</taxon>
        <taxon>Viridiplantae</taxon>
        <taxon>Streptophyta</taxon>
        <taxon>Embryophyta</taxon>
        <taxon>Tracheophyta</taxon>
        <taxon>Spermatophyta</taxon>
        <taxon>Magnoliopsida</taxon>
        <taxon>eudicotyledons</taxon>
        <taxon>Gunneridae</taxon>
        <taxon>Pentapetalae</taxon>
        <taxon>rosids</taxon>
        <taxon>fabids</taxon>
        <taxon>Fagales</taxon>
        <taxon>Juglandaceae</taxon>
        <taxon>Carya</taxon>
    </lineage>
</organism>
<evidence type="ECO:0000313" key="10">
    <source>
        <dbReference type="EMBL" id="KAG6672582.1"/>
    </source>
</evidence>
<dbReference type="Pfam" id="PF00931">
    <property type="entry name" value="NB-ARC"/>
    <property type="match status" value="1"/>
</dbReference>
<evidence type="ECO:0000259" key="8">
    <source>
        <dbReference type="Pfam" id="PF23559"/>
    </source>
</evidence>
<comment type="caution">
    <text evidence="10">The sequence shown here is derived from an EMBL/GenBank/DDBJ whole genome shotgun (WGS) entry which is preliminary data.</text>
</comment>
<dbReference type="EMBL" id="CM031840">
    <property type="protein sequence ID" value="KAG6672582.1"/>
    <property type="molecule type" value="Genomic_DNA"/>
</dbReference>
<keyword evidence="1" id="KW-0433">Leucine-rich repeat</keyword>
<evidence type="ECO:0000256" key="1">
    <source>
        <dbReference type="ARBA" id="ARBA00022614"/>
    </source>
</evidence>
<feature type="domain" description="NB-ARC" evidence="6">
    <location>
        <begin position="180"/>
        <end position="355"/>
    </location>
</feature>
<dbReference type="InterPro" id="IPR058922">
    <property type="entry name" value="WHD_DRP"/>
</dbReference>
<protein>
    <recommendedName>
        <fullName evidence="12">Disease resistance RPP13-like protein 1</fullName>
    </recommendedName>
</protein>
<dbReference type="Proteomes" id="UP000811246">
    <property type="component" value="Chromosome 16"/>
</dbReference>
<feature type="non-terminal residue" evidence="10">
    <location>
        <position position="1"/>
    </location>
</feature>
<dbReference type="FunFam" id="3.40.50.300:FF:001091">
    <property type="entry name" value="Probable disease resistance protein At1g61300"/>
    <property type="match status" value="1"/>
</dbReference>
<dbReference type="InterPro" id="IPR041118">
    <property type="entry name" value="Rx_N"/>
</dbReference>
<evidence type="ECO:0000256" key="5">
    <source>
        <dbReference type="ARBA" id="ARBA00022840"/>
    </source>
</evidence>
<dbReference type="GO" id="GO:0006952">
    <property type="term" value="P:defense response"/>
    <property type="evidence" value="ECO:0007669"/>
    <property type="project" value="UniProtKB-KW"/>
</dbReference>
<keyword evidence="3" id="KW-0547">Nucleotide-binding</keyword>
<keyword evidence="2" id="KW-0677">Repeat</keyword>
<evidence type="ECO:0000259" key="6">
    <source>
        <dbReference type="Pfam" id="PF00931"/>
    </source>
</evidence>
<feature type="domain" description="R13L1/DRL21-like LRR repeat region" evidence="9">
    <location>
        <begin position="659"/>
        <end position="785"/>
    </location>
</feature>
<dbReference type="PANTHER" id="PTHR36766:SF51">
    <property type="entry name" value="DISEASE RESISTANCE RPP13-LIKE PROTEIN 1"/>
    <property type="match status" value="1"/>
</dbReference>
<keyword evidence="4" id="KW-0611">Plant defense</keyword>
<accession>A0A922D129</accession>
<sequence>LFLSAFLEVLFHRLASPELLKFARQEGLCKQLDEWGKTLAVIQKVLDDAEDKQYTEDIVKRWLDDLRNLAYDLEDILDDFTTEALRRQLLMGESQAATTSKVRNLVPSCCTGLTPSAVKIKIKLRSKITEITARFSDLVTQKDQLNLQKSDSLRPNKRREIPPTTSVVTEDLIYGREEVTKAVVQLLVSEEHSGSLIKVNVIPILGMGGIGKTTLAQLVYNDKKVHSFFDLKGWACVSEDFDVTRVTKSVLQSLTLESENYDGKDLNWLQIKLKEKLLGKKFLVVLDDVWNENYNDWILLRAPFEAGAPGSSIVITTRNQAVSKLMGTIEIKPFHLELLPDEACLSIFSQHALDARDFNSHPNLKGIGEEIVKRCKGLPLAVKTVGGLLRSTQEHEEWENVLTSKIWDIPKERSGIAPALMLSYHNLPSHLKRCFAYCSILPKDYEFEEKEVVLLWMAEGLIQPLQEDKKLEDLGTEYFRNLWSRSFFQQSRISKSRFIMHDLINDLAQSVAGDTCFRIEDRSIGNGKQGNISIEARHSSYLMVLKSLRVLSFKGYCIFQLSDSIGELKHLRYLDVSKTKIRRLPESISTLYNLQTLLLENCSCLKKLPSMFGNLVNLRHLNIEGANSLEGMPLQIGKLTRLQTLSNFVLGKSNCSGVKELGPLVDLGGTLRISRLENEFEPKDVKDAKLIEKPNVRGLWLQWNEDVDEAKDRTSELEILNGLQPHEVLKELVISYYGGKKFPIWLSSPSFSHMVSLTIENCEKCTLLPSLGKLPELKFLTIEGMASVKNIGQEFCGHSSTKCFRSLRTLSFRNMKEWENWTPCEMFPMLRWLSLIRCPKLLGKLPKCLPLLNRVEINDCGQLVVSVSSFPDQCKIVIDRSEGVLCGRFDVEGLETLSINRWEEVKHLWSDDVRSLPHLPFLRFLWIGNCDKLASLVAEEGLQLGMPSTLKIIWIGNCKALESLPKAMMYNNTCLAYIRISECDLLTHFARGQLPPTLKRLEIWNCKNMRKLVEQEDGDTINTCSTISSLLEILTVETCPSLESLISSGELLVALRELRIVNCPKLESIAKNFHQNSYLESIIISKCENLKFLSGDDLLLPSNLRKLHIYGCKKILALSNAIYNLTSLQSLKIGNCPGILSFPVEALFHWGLNNLIFLNQLEIGGCQNLVFFPEMTLPDSLTGLIISNCPNLECLSFEGLRELASLKTLYISNCKKLASFPKDGLPPSLLKLRISNCQKLRSFPKNGLPPSLQKLEIRECPLLEERCKKERGGDWRRIADIPYVKINDKYIYDRETEE</sequence>
<dbReference type="Pfam" id="PF18052">
    <property type="entry name" value="Rx_N"/>
    <property type="match status" value="1"/>
</dbReference>
<dbReference type="GO" id="GO:0005524">
    <property type="term" value="F:ATP binding"/>
    <property type="evidence" value="ECO:0007669"/>
    <property type="project" value="UniProtKB-KW"/>
</dbReference>
<evidence type="ECO:0000259" key="9">
    <source>
        <dbReference type="Pfam" id="PF25019"/>
    </source>
</evidence>
<reference evidence="10" key="1">
    <citation type="submission" date="2021-01" db="EMBL/GenBank/DDBJ databases">
        <authorList>
            <person name="Lovell J.T."/>
            <person name="Bentley N."/>
            <person name="Bhattarai G."/>
            <person name="Jenkins J.W."/>
            <person name="Sreedasyam A."/>
            <person name="Alarcon Y."/>
            <person name="Bock C."/>
            <person name="Boston L."/>
            <person name="Carlson J."/>
            <person name="Cervantes K."/>
            <person name="Clermont K."/>
            <person name="Krom N."/>
            <person name="Kubenka K."/>
            <person name="Mamidi S."/>
            <person name="Mattison C."/>
            <person name="Monteros M."/>
            <person name="Pisani C."/>
            <person name="Plott C."/>
            <person name="Rajasekar S."/>
            <person name="Rhein H.S."/>
            <person name="Rohla C."/>
            <person name="Song M."/>
            <person name="Hilaire R.S."/>
            <person name="Shu S."/>
            <person name="Wells L."/>
            <person name="Wang X."/>
            <person name="Webber J."/>
            <person name="Heerema R.J."/>
            <person name="Klein P."/>
            <person name="Conner P."/>
            <person name="Grauke L."/>
            <person name="Grimwood J."/>
            <person name="Schmutz J."/>
            <person name="Randall J.J."/>
        </authorList>
    </citation>
    <scope>NUCLEOTIDE SEQUENCE</scope>
    <source>
        <tissue evidence="10">Leaf</tissue>
    </source>
</reference>
<evidence type="ECO:0000313" key="11">
    <source>
        <dbReference type="Proteomes" id="UP000811246"/>
    </source>
</evidence>
<feature type="domain" description="Disease resistance N-terminal" evidence="7">
    <location>
        <begin position="2"/>
        <end position="94"/>
    </location>
</feature>
<evidence type="ECO:0000256" key="3">
    <source>
        <dbReference type="ARBA" id="ARBA00022741"/>
    </source>
</evidence>
<dbReference type="FunFam" id="1.10.10.10:FF:000322">
    <property type="entry name" value="Probable disease resistance protein At1g63360"/>
    <property type="match status" value="1"/>
</dbReference>
<dbReference type="Pfam" id="PF25019">
    <property type="entry name" value="LRR_R13L1-DRL21"/>
    <property type="match status" value="1"/>
</dbReference>
<dbReference type="InterPro" id="IPR002182">
    <property type="entry name" value="NB-ARC"/>
</dbReference>
<evidence type="ECO:0000259" key="7">
    <source>
        <dbReference type="Pfam" id="PF18052"/>
    </source>
</evidence>
<name>A0A922D129_CARIL</name>
<evidence type="ECO:0000256" key="4">
    <source>
        <dbReference type="ARBA" id="ARBA00022821"/>
    </source>
</evidence>
<dbReference type="GO" id="GO:0043531">
    <property type="term" value="F:ADP binding"/>
    <property type="evidence" value="ECO:0007669"/>
    <property type="project" value="InterPro"/>
</dbReference>
<feature type="domain" description="Disease resistance protein winged helix" evidence="8">
    <location>
        <begin position="440"/>
        <end position="508"/>
    </location>
</feature>
<dbReference type="PANTHER" id="PTHR36766">
    <property type="entry name" value="PLANT BROAD-SPECTRUM MILDEW RESISTANCE PROTEIN RPW8"/>
    <property type="match status" value="1"/>
</dbReference>
<evidence type="ECO:0008006" key="12">
    <source>
        <dbReference type="Google" id="ProtNLM"/>
    </source>
</evidence>
<keyword evidence="5" id="KW-0067">ATP-binding</keyword>